<evidence type="ECO:0000256" key="2">
    <source>
        <dbReference type="ARBA" id="ARBA00022692"/>
    </source>
</evidence>
<keyword evidence="3 7" id="KW-1133">Transmembrane helix</keyword>
<comment type="similarity">
    <text evidence="5">Belongs to the SAT4 family.</text>
</comment>
<dbReference type="Pfam" id="PF20684">
    <property type="entry name" value="Fung_rhodopsin"/>
    <property type="match status" value="1"/>
</dbReference>
<reference evidence="9" key="1">
    <citation type="submission" date="2015-01" db="EMBL/GenBank/DDBJ databases">
        <authorList>
            <person name="Durling Mikael"/>
        </authorList>
    </citation>
    <scope>NUCLEOTIDE SEQUENCE</scope>
</reference>
<dbReference type="InterPro" id="IPR049326">
    <property type="entry name" value="Rhodopsin_dom_fungi"/>
</dbReference>
<evidence type="ECO:0000256" key="4">
    <source>
        <dbReference type="ARBA" id="ARBA00023136"/>
    </source>
</evidence>
<keyword evidence="4 7" id="KW-0472">Membrane</keyword>
<name>A0A0B7JP64_BIOOC</name>
<dbReference type="PANTHER" id="PTHR33048">
    <property type="entry name" value="PTH11-LIKE INTEGRAL MEMBRANE PROTEIN (AFU_ORTHOLOGUE AFUA_5G11245)"/>
    <property type="match status" value="1"/>
</dbReference>
<feature type="region of interest" description="Disordered" evidence="6">
    <location>
        <begin position="401"/>
        <end position="428"/>
    </location>
</feature>
<dbReference type="EMBL" id="CDPU01000001">
    <property type="protein sequence ID" value="CEO44276.1"/>
    <property type="molecule type" value="Genomic_DNA"/>
</dbReference>
<evidence type="ECO:0000256" key="3">
    <source>
        <dbReference type="ARBA" id="ARBA00022989"/>
    </source>
</evidence>
<feature type="region of interest" description="Disordered" evidence="6">
    <location>
        <begin position="450"/>
        <end position="489"/>
    </location>
</feature>
<proteinExistence type="inferred from homology"/>
<feature type="region of interest" description="Disordered" evidence="6">
    <location>
        <begin position="359"/>
        <end position="384"/>
    </location>
</feature>
<evidence type="ECO:0000313" key="9">
    <source>
        <dbReference type="EMBL" id="CEO44276.1"/>
    </source>
</evidence>
<accession>A0A0B7JP64</accession>
<feature type="transmembrane region" description="Helical" evidence="7">
    <location>
        <begin position="141"/>
        <end position="160"/>
    </location>
</feature>
<dbReference type="PANTHER" id="PTHR33048:SF19">
    <property type="entry name" value="MEMBRANE PROTEIN PTH11-LIKE, PUTATIVE (AFU_ORTHOLOGUE AFUA_1G14080)-RELATED"/>
    <property type="match status" value="1"/>
</dbReference>
<feature type="transmembrane region" description="Helical" evidence="7">
    <location>
        <begin position="183"/>
        <end position="209"/>
    </location>
</feature>
<feature type="compositionally biased region" description="Polar residues" evidence="6">
    <location>
        <begin position="461"/>
        <end position="471"/>
    </location>
</feature>
<evidence type="ECO:0000256" key="5">
    <source>
        <dbReference type="ARBA" id="ARBA00038359"/>
    </source>
</evidence>
<protein>
    <recommendedName>
        <fullName evidence="8">Rhodopsin domain-containing protein</fullName>
    </recommendedName>
</protein>
<evidence type="ECO:0000256" key="7">
    <source>
        <dbReference type="SAM" id="Phobius"/>
    </source>
</evidence>
<evidence type="ECO:0000256" key="6">
    <source>
        <dbReference type="SAM" id="MobiDB-lite"/>
    </source>
</evidence>
<gene>
    <name evidence="9" type="ORF">BN869_000000331_1</name>
</gene>
<evidence type="ECO:0000256" key="1">
    <source>
        <dbReference type="ARBA" id="ARBA00004141"/>
    </source>
</evidence>
<feature type="transmembrane region" description="Helical" evidence="7">
    <location>
        <begin position="251"/>
        <end position="276"/>
    </location>
</feature>
<feature type="domain" description="Rhodopsin" evidence="8">
    <location>
        <begin position="37"/>
        <end position="244"/>
    </location>
</feature>
<evidence type="ECO:0000259" key="8">
    <source>
        <dbReference type="Pfam" id="PF20684"/>
    </source>
</evidence>
<comment type="subcellular location">
    <subcellularLocation>
        <location evidence="1">Membrane</location>
        <topology evidence="1">Multi-pass membrane protein</topology>
    </subcellularLocation>
</comment>
<dbReference type="InterPro" id="IPR052337">
    <property type="entry name" value="SAT4-like"/>
</dbReference>
<sequence>MSLYSEPPSLREFKYDKPTLLVCWWATALCTCTIFFRVTGRFIRTERLFKSDRISALALVPLYLRMACVHYILLYGTNNSDFDEVHLSDEEINRKQVASGLVLLSRISYAATLWILKYTTLEFFRRLTDVTWERSYERTLIMIRWALIVTFIAVCISTLAECRPFSHYWQVIPDPGGQCRQAYAQLLTMAVCNILTDLLIVFFPIPIILRSHMTVKRKFQLCLLFSLSLSVVGVTLYRVPHIIAEDGRQQYRSLLASVELIFATGSANALVLGSFVRDRGAKKKKYRRDSAADSFDRISNHRRPTLHRHWGSDEDLVRDVGMGVDPELQERPQSSGTNPMPIAKNISDDLLRWEFPQHNQSQEGRSDESLFSQDPIGKIDSNIPPRRVSFFDVGGLLSEEGETSSARKASVDHKQPSPSLTAGSNGFRRGSSTLLQDLGGLLSPLHTSSRFRGKDLELQPIPQSQDEQTYTPHAKPSPILKDPGGLLRS</sequence>
<feature type="transmembrane region" description="Helical" evidence="7">
    <location>
        <begin position="18"/>
        <end position="36"/>
    </location>
</feature>
<feature type="transmembrane region" description="Helical" evidence="7">
    <location>
        <begin position="97"/>
        <end position="116"/>
    </location>
</feature>
<organism evidence="9">
    <name type="scientific">Bionectria ochroleuca</name>
    <name type="common">Gliocladium roseum</name>
    <dbReference type="NCBI Taxonomy" id="29856"/>
    <lineage>
        <taxon>Eukaryota</taxon>
        <taxon>Fungi</taxon>
        <taxon>Dikarya</taxon>
        <taxon>Ascomycota</taxon>
        <taxon>Pezizomycotina</taxon>
        <taxon>Sordariomycetes</taxon>
        <taxon>Hypocreomycetidae</taxon>
        <taxon>Hypocreales</taxon>
        <taxon>Bionectriaceae</taxon>
        <taxon>Clonostachys</taxon>
    </lineage>
</organism>
<feature type="transmembrane region" description="Helical" evidence="7">
    <location>
        <begin position="56"/>
        <end position="77"/>
    </location>
</feature>
<keyword evidence="2 7" id="KW-0812">Transmembrane</keyword>
<dbReference type="GO" id="GO:0016020">
    <property type="term" value="C:membrane"/>
    <property type="evidence" value="ECO:0007669"/>
    <property type="project" value="UniProtKB-SubCell"/>
</dbReference>
<feature type="transmembrane region" description="Helical" evidence="7">
    <location>
        <begin position="221"/>
        <end position="239"/>
    </location>
</feature>
<dbReference type="AlphaFoldDB" id="A0A0B7JP64"/>